<accession>A0ABR3DK01</accession>
<gene>
    <name evidence="2" type="ORF">QR685DRAFT_159484</name>
</gene>
<proteinExistence type="predicted"/>
<feature type="transmembrane region" description="Helical" evidence="1">
    <location>
        <begin position="70"/>
        <end position="93"/>
    </location>
</feature>
<organism evidence="2 3">
    <name type="scientific">Neurospora intermedia</name>
    <dbReference type="NCBI Taxonomy" id="5142"/>
    <lineage>
        <taxon>Eukaryota</taxon>
        <taxon>Fungi</taxon>
        <taxon>Dikarya</taxon>
        <taxon>Ascomycota</taxon>
        <taxon>Pezizomycotina</taxon>
        <taxon>Sordariomycetes</taxon>
        <taxon>Sordariomycetidae</taxon>
        <taxon>Sordariales</taxon>
        <taxon>Sordariaceae</taxon>
        <taxon>Neurospora</taxon>
    </lineage>
</organism>
<evidence type="ECO:0000313" key="2">
    <source>
        <dbReference type="EMBL" id="KAL0473009.1"/>
    </source>
</evidence>
<sequence>MPNACWLSGITLNAACAQYLPSTDDVPHIVPLEQPSGRKTYFTSRDHSARPSLLLSTAIGNLGDMQLVPLLVGLLSARLSSLFVCLIVVARAFRSYETHWERARKKKHYTTFHKEVQVQLHTQPLHHFGSISRLYEETSPSIYHRSVCYLSSVFFVSNLPSCS</sequence>
<name>A0ABR3DK01_NEUIN</name>
<evidence type="ECO:0000256" key="1">
    <source>
        <dbReference type="SAM" id="Phobius"/>
    </source>
</evidence>
<dbReference type="Proteomes" id="UP001451303">
    <property type="component" value="Unassembled WGS sequence"/>
</dbReference>
<keyword evidence="1" id="KW-1133">Transmembrane helix</keyword>
<comment type="caution">
    <text evidence="2">The sequence shown here is derived from an EMBL/GenBank/DDBJ whole genome shotgun (WGS) entry which is preliminary data.</text>
</comment>
<protein>
    <submittedName>
        <fullName evidence="2">Uncharacterized protein</fullName>
    </submittedName>
</protein>
<keyword evidence="1" id="KW-0472">Membrane</keyword>
<dbReference type="EMBL" id="JAVLET010000002">
    <property type="protein sequence ID" value="KAL0473009.1"/>
    <property type="molecule type" value="Genomic_DNA"/>
</dbReference>
<reference evidence="2 3" key="1">
    <citation type="submission" date="2023-09" db="EMBL/GenBank/DDBJ databases">
        <title>Multi-omics analysis of a traditional fermented food reveals byproduct-associated fungal strains for waste-to-food upcycling.</title>
        <authorList>
            <consortium name="Lawrence Berkeley National Laboratory"/>
            <person name="Rekdal V.M."/>
            <person name="Villalobos-Escobedo J.M."/>
            <person name="Rodriguez-Valeron N."/>
            <person name="Garcia M.O."/>
            <person name="Vasquez D.P."/>
            <person name="Damayanti I."/>
            <person name="Sorensen P.M."/>
            <person name="Baidoo E.E."/>
            <person name="De Carvalho A.C."/>
            <person name="Riley R."/>
            <person name="Lipzen A."/>
            <person name="He G."/>
            <person name="Yan M."/>
            <person name="Haridas S."/>
            <person name="Daum C."/>
            <person name="Yoshinaga Y."/>
            <person name="Ng V."/>
            <person name="Grigoriev I.V."/>
            <person name="Munk R."/>
            <person name="Nuraida L."/>
            <person name="Wijaya C.H."/>
            <person name="Morales P.-C."/>
            <person name="Keasling J.D."/>
        </authorList>
    </citation>
    <scope>NUCLEOTIDE SEQUENCE [LARGE SCALE GENOMIC DNA]</scope>
    <source>
        <strain evidence="2 3">FGSC 2613</strain>
    </source>
</reference>
<evidence type="ECO:0000313" key="3">
    <source>
        <dbReference type="Proteomes" id="UP001451303"/>
    </source>
</evidence>
<keyword evidence="1" id="KW-0812">Transmembrane</keyword>
<keyword evidence="3" id="KW-1185">Reference proteome</keyword>